<organism evidence="1">
    <name type="scientific">marine sediment metagenome</name>
    <dbReference type="NCBI Taxonomy" id="412755"/>
    <lineage>
        <taxon>unclassified sequences</taxon>
        <taxon>metagenomes</taxon>
        <taxon>ecological metagenomes</taxon>
    </lineage>
</organism>
<gene>
    <name evidence="1" type="ORF">LCGC14_1378940</name>
</gene>
<name>A0A0F9MIL2_9ZZZZ</name>
<accession>A0A0F9MIL2</accession>
<protein>
    <submittedName>
        <fullName evidence="1">Uncharacterized protein</fullName>
    </submittedName>
</protein>
<comment type="caution">
    <text evidence="1">The sequence shown here is derived from an EMBL/GenBank/DDBJ whole genome shotgun (WGS) entry which is preliminary data.</text>
</comment>
<feature type="non-terminal residue" evidence="1">
    <location>
        <position position="1"/>
    </location>
</feature>
<reference evidence="1" key="1">
    <citation type="journal article" date="2015" name="Nature">
        <title>Complex archaea that bridge the gap between prokaryotes and eukaryotes.</title>
        <authorList>
            <person name="Spang A."/>
            <person name="Saw J.H."/>
            <person name="Jorgensen S.L."/>
            <person name="Zaremba-Niedzwiedzka K."/>
            <person name="Martijn J."/>
            <person name="Lind A.E."/>
            <person name="van Eijk R."/>
            <person name="Schleper C."/>
            <person name="Guy L."/>
            <person name="Ettema T.J."/>
        </authorList>
    </citation>
    <scope>NUCLEOTIDE SEQUENCE</scope>
</reference>
<dbReference type="AlphaFoldDB" id="A0A0F9MIL2"/>
<evidence type="ECO:0000313" key="1">
    <source>
        <dbReference type="EMBL" id="KKM76555.1"/>
    </source>
</evidence>
<sequence length="40" mass="4727">SDFGSNRVEEFENRHFLQFQEIRNKITTVRAVMLEGPIAF</sequence>
<proteinExistence type="predicted"/>
<dbReference type="EMBL" id="LAZR01008791">
    <property type="protein sequence ID" value="KKM76555.1"/>
    <property type="molecule type" value="Genomic_DNA"/>
</dbReference>